<name>A0A8H3V4V0_VENIN</name>
<dbReference type="EMBL" id="WNWS01000080">
    <property type="protein sequence ID" value="KAE9982100.1"/>
    <property type="molecule type" value="Genomic_DNA"/>
</dbReference>
<protein>
    <submittedName>
        <fullName evidence="3">Uncharacterized protein</fullName>
    </submittedName>
</protein>
<evidence type="ECO:0000256" key="1">
    <source>
        <dbReference type="SAM" id="MobiDB-lite"/>
    </source>
</evidence>
<dbReference type="Proteomes" id="UP000447873">
    <property type="component" value="Unassembled WGS sequence"/>
</dbReference>
<sequence>MALDRSGHYVAFVLCLTYVAIWYIIYKSDYLTGALLFGMAYLFDLRLRKHADQIKAMGSRDGYLEFIILLLLLQNLKDKTHRNSLLEARLEEIGTLHTEISELRATAESNAKLDSDRIKELSKKHIENERLTIDLVTAKNETTRSKEKACTDRKLANEKLFSMERHKRLAASRGADLQESEAGHGDGRLRSTSF</sequence>
<evidence type="ECO:0000313" key="4">
    <source>
        <dbReference type="Proteomes" id="UP000447873"/>
    </source>
</evidence>
<feature type="compositionally biased region" description="Basic and acidic residues" evidence="1">
    <location>
        <begin position="181"/>
        <end position="194"/>
    </location>
</feature>
<evidence type="ECO:0000313" key="3">
    <source>
        <dbReference type="EMBL" id="KAE9982100.1"/>
    </source>
</evidence>
<reference evidence="3 4" key="1">
    <citation type="submission" date="2018-12" db="EMBL/GenBank/DDBJ databases">
        <title>Venturia inaequalis Genome Resource.</title>
        <authorList>
            <person name="Lichtner F.J."/>
        </authorList>
    </citation>
    <scope>NUCLEOTIDE SEQUENCE [LARGE SCALE GENOMIC DNA]</scope>
    <source>
        <strain evidence="3 4">120213</strain>
    </source>
</reference>
<keyword evidence="2" id="KW-0472">Membrane</keyword>
<evidence type="ECO:0000256" key="2">
    <source>
        <dbReference type="SAM" id="Phobius"/>
    </source>
</evidence>
<comment type="caution">
    <text evidence="3">The sequence shown here is derived from an EMBL/GenBank/DDBJ whole genome shotgun (WGS) entry which is preliminary data.</text>
</comment>
<feature type="transmembrane region" description="Helical" evidence="2">
    <location>
        <begin position="31"/>
        <end position="47"/>
    </location>
</feature>
<feature type="region of interest" description="Disordered" evidence="1">
    <location>
        <begin position="168"/>
        <end position="194"/>
    </location>
</feature>
<keyword evidence="2" id="KW-1133">Transmembrane helix</keyword>
<proteinExistence type="predicted"/>
<keyword evidence="2" id="KW-0812">Transmembrane</keyword>
<accession>A0A8H3V4V0</accession>
<feature type="transmembrane region" description="Helical" evidence="2">
    <location>
        <begin position="7"/>
        <end position="25"/>
    </location>
</feature>
<dbReference type="AlphaFoldDB" id="A0A8H3V4V0"/>
<organism evidence="3 4">
    <name type="scientific">Venturia inaequalis</name>
    <name type="common">Apple scab fungus</name>
    <dbReference type="NCBI Taxonomy" id="5025"/>
    <lineage>
        <taxon>Eukaryota</taxon>
        <taxon>Fungi</taxon>
        <taxon>Dikarya</taxon>
        <taxon>Ascomycota</taxon>
        <taxon>Pezizomycotina</taxon>
        <taxon>Dothideomycetes</taxon>
        <taxon>Pleosporomycetidae</taxon>
        <taxon>Venturiales</taxon>
        <taxon>Venturiaceae</taxon>
        <taxon>Venturia</taxon>
    </lineage>
</organism>
<gene>
    <name evidence="3" type="ORF">EG328_011203</name>
</gene>